<dbReference type="Gene3D" id="3.30.1490.100">
    <property type="entry name" value="DNA polymerase, Y-family, little finger domain"/>
    <property type="match status" value="1"/>
</dbReference>
<evidence type="ECO:0000313" key="4">
    <source>
        <dbReference type="Proteomes" id="UP000245934"/>
    </source>
</evidence>
<dbReference type="InterPro" id="IPR001126">
    <property type="entry name" value="UmuC"/>
</dbReference>
<keyword evidence="1" id="KW-0235">DNA replication</keyword>
<comment type="similarity">
    <text evidence="1">Belongs to the DNA polymerase type-Y family.</text>
</comment>
<dbReference type="HAMAP" id="MF_01113">
    <property type="entry name" value="DNApol_IV"/>
    <property type="match status" value="1"/>
</dbReference>
<dbReference type="SUPFAM" id="SSF56672">
    <property type="entry name" value="DNA/RNA polymerases"/>
    <property type="match status" value="1"/>
</dbReference>
<evidence type="ECO:0000259" key="2">
    <source>
        <dbReference type="PROSITE" id="PS50173"/>
    </source>
</evidence>
<dbReference type="InterPro" id="IPR050116">
    <property type="entry name" value="DNA_polymerase-Y"/>
</dbReference>
<keyword evidence="1" id="KW-0548">Nucleotidyltransferase</keyword>
<evidence type="ECO:0000256" key="1">
    <source>
        <dbReference type="HAMAP-Rule" id="MF_01113"/>
    </source>
</evidence>
<dbReference type="Proteomes" id="UP000245934">
    <property type="component" value="Unassembled WGS sequence"/>
</dbReference>
<dbReference type="InterPro" id="IPR017961">
    <property type="entry name" value="DNA_pol_Y-fam_little_finger"/>
</dbReference>
<dbReference type="Pfam" id="PF11799">
    <property type="entry name" value="IMS_C"/>
    <property type="match status" value="1"/>
</dbReference>
<dbReference type="GO" id="GO:0042276">
    <property type="term" value="P:error-prone translesion synthesis"/>
    <property type="evidence" value="ECO:0007669"/>
    <property type="project" value="TreeGrafter"/>
</dbReference>
<feature type="site" description="Substrate discrimination" evidence="1">
    <location>
        <position position="15"/>
    </location>
</feature>
<dbReference type="GO" id="GO:0006261">
    <property type="term" value="P:DNA-templated DNA replication"/>
    <property type="evidence" value="ECO:0007669"/>
    <property type="project" value="UniProtKB-UniRule"/>
</dbReference>
<dbReference type="PANTHER" id="PTHR11076">
    <property type="entry name" value="DNA REPAIR POLYMERASE UMUC / TRANSFERASE FAMILY MEMBER"/>
    <property type="match status" value="1"/>
</dbReference>
<dbReference type="SUPFAM" id="SSF100879">
    <property type="entry name" value="Lesion bypass DNA polymerase (Y-family), little finger domain"/>
    <property type="match status" value="1"/>
</dbReference>
<keyword evidence="1" id="KW-0238">DNA-binding</keyword>
<dbReference type="EC" id="2.7.7.7" evidence="1"/>
<dbReference type="EMBL" id="QGMZ01000016">
    <property type="protein sequence ID" value="PWR74622.1"/>
    <property type="molecule type" value="Genomic_DNA"/>
</dbReference>
<dbReference type="OrthoDB" id="372207at2157"/>
<keyword evidence="1" id="KW-0239">DNA-directed DNA polymerase</keyword>
<reference evidence="3 4" key="1">
    <citation type="submission" date="2018-05" db="EMBL/GenBank/DDBJ databases">
        <title>Draft genome of Methanospirillum stamsii Pt1.</title>
        <authorList>
            <person name="Dueholm M.S."/>
            <person name="Nielsen P.H."/>
            <person name="Bakmann L.F."/>
            <person name="Otzen D.E."/>
        </authorList>
    </citation>
    <scope>NUCLEOTIDE SEQUENCE [LARGE SCALE GENOMIC DNA]</scope>
    <source>
        <strain evidence="3 4">Pt1</strain>
    </source>
</reference>
<comment type="subcellular location">
    <subcellularLocation>
        <location evidence="1">Cytoplasm</location>
    </subcellularLocation>
</comment>
<dbReference type="GO" id="GO:0000287">
    <property type="term" value="F:magnesium ion binding"/>
    <property type="evidence" value="ECO:0007669"/>
    <property type="project" value="UniProtKB-UniRule"/>
</dbReference>
<proteinExistence type="inferred from homology"/>
<keyword evidence="4" id="KW-1185">Reference proteome</keyword>
<feature type="binding site" evidence="1">
    <location>
        <position position="108"/>
    </location>
    <ligand>
        <name>Mg(2+)</name>
        <dbReference type="ChEBI" id="CHEBI:18420"/>
    </ligand>
</feature>
<accession>A0A2V2N394</accession>
<feature type="active site" evidence="1">
    <location>
        <position position="109"/>
    </location>
</feature>
<organism evidence="3 4">
    <name type="scientific">Methanospirillum stamsii</name>
    <dbReference type="NCBI Taxonomy" id="1277351"/>
    <lineage>
        <taxon>Archaea</taxon>
        <taxon>Methanobacteriati</taxon>
        <taxon>Methanobacteriota</taxon>
        <taxon>Stenosarchaea group</taxon>
        <taxon>Methanomicrobia</taxon>
        <taxon>Methanomicrobiales</taxon>
        <taxon>Methanospirillaceae</taxon>
        <taxon>Methanospirillum</taxon>
    </lineage>
</organism>
<comment type="caution">
    <text evidence="3">The sequence shown here is derived from an EMBL/GenBank/DDBJ whole genome shotgun (WGS) entry which is preliminary data.</text>
</comment>
<dbReference type="InterPro" id="IPR036775">
    <property type="entry name" value="DNA_pol_Y-fam_lit_finger_sf"/>
</dbReference>
<dbReference type="InterPro" id="IPR043128">
    <property type="entry name" value="Rev_trsase/Diguanyl_cyclase"/>
</dbReference>
<name>A0A2V2N394_9EURY</name>
<dbReference type="GO" id="GO:0003887">
    <property type="term" value="F:DNA-directed DNA polymerase activity"/>
    <property type="evidence" value="ECO:0007669"/>
    <property type="project" value="UniProtKB-UniRule"/>
</dbReference>
<dbReference type="Gene3D" id="3.30.70.270">
    <property type="match status" value="1"/>
</dbReference>
<sequence>MTEKIILHLDMDSFYASVEVRDNPDLKGLPVVIGADPLEGKGRGVVSTCSYEARTFGIHSGMPISRAFELCPQAVFLKPDMRKYARASESIMSLLREIGGEIEQVSIDEAYMDLSSYLTYENASGHAADIKQEILLQEKLTCSVGIAPSRTYAKIASEYQKPNGLTVISPFDLPGFLSPLPVLTIPGVGKKSAGVLARAGISTIGDIVRTDIQVLQEIFGSHAVRLHEIASGTDREGLRESGPRKSISRDRTFLEDAIDTTVIMEHLNLMVLSLSHELTERRMYSRTIGIRIRNRNFITRTKSVSFMQPVRDARILQKTINSLFAEIWTGEPVRLIGVRCSGLVLLDPVQKTLLDYLPDNEA</sequence>
<dbReference type="CDD" id="cd03586">
    <property type="entry name" value="PolY_Pol_IV_kappa"/>
    <property type="match status" value="1"/>
</dbReference>
<dbReference type="RefSeq" id="WP_109940702.1">
    <property type="nucleotide sequence ID" value="NZ_CP176366.1"/>
</dbReference>
<dbReference type="Pfam" id="PF00817">
    <property type="entry name" value="IMS"/>
    <property type="match status" value="1"/>
</dbReference>
<dbReference type="GO" id="GO:0003684">
    <property type="term" value="F:damaged DNA binding"/>
    <property type="evidence" value="ECO:0007669"/>
    <property type="project" value="InterPro"/>
</dbReference>
<dbReference type="Gene3D" id="3.40.1170.60">
    <property type="match status" value="1"/>
</dbReference>
<keyword evidence="1" id="KW-0963">Cytoplasm</keyword>
<keyword evidence="1" id="KW-0460">Magnesium</keyword>
<comment type="subunit">
    <text evidence="1">Monomer.</text>
</comment>
<keyword evidence="1" id="KW-0808">Transferase</keyword>
<gene>
    <name evidence="1" type="primary">dbh</name>
    <name evidence="3" type="ORF">DLD82_08570</name>
</gene>
<dbReference type="PANTHER" id="PTHR11076:SF33">
    <property type="entry name" value="DNA POLYMERASE KAPPA"/>
    <property type="match status" value="1"/>
</dbReference>
<keyword evidence="1" id="KW-0515">Mutator protein</keyword>
<dbReference type="Gene3D" id="1.10.150.20">
    <property type="entry name" value="5' to 3' exonuclease, C-terminal subdomain"/>
    <property type="match status" value="1"/>
</dbReference>
<keyword evidence="1" id="KW-0234">DNA repair</keyword>
<keyword evidence="1" id="KW-0479">Metal-binding</keyword>
<dbReference type="PROSITE" id="PS50173">
    <property type="entry name" value="UMUC"/>
    <property type="match status" value="1"/>
</dbReference>
<comment type="cofactor">
    <cofactor evidence="1">
        <name>Mg(2+)</name>
        <dbReference type="ChEBI" id="CHEBI:18420"/>
    </cofactor>
    <text evidence="1">Binds 2 magnesium ions per subunit.</text>
</comment>
<evidence type="ECO:0000313" key="3">
    <source>
        <dbReference type="EMBL" id="PWR74622.1"/>
    </source>
</evidence>
<feature type="domain" description="UmuC" evidence="2">
    <location>
        <begin position="6"/>
        <end position="189"/>
    </location>
</feature>
<protein>
    <recommendedName>
        <fullName evidence="1">DNA polymerase IV</fullName>
        <shortName evidence="1">Pol IV</shortName>
        <ecNumber evidence="1">2.7.7.7</ecNumber>
    </recommendedName>
</protein>
<dbReference type="AlphaFoldDB" id="A0A2V2N394"/>
<dbReference type="GO" id="GO:0005737">
    <property type="term" value="C:cytoplasm"/>
    <property type="evidence" value="ECO:0007669"/>
    <property type="project" value="UniProtKB-SubCell"/>
</dbReference>
<dbReference type="GeneID" id="97608064"/>
<comment type="function">
    <text evidence="1">Poorly processive, error-prone DNA polymerase involved in untargeted mutagenesis. Copies undamaged DNA at stalled replication forks, which arise in vivo from mismatched or misaligned primer ends. These misaligned primers can be extended by PolIV. Exhibits no 3'-5' exonuclease (proofreading) activity. May be involved in translesional synthesis.</text>
</comment>
<dbReference type="InterPro" id="IPR043502">
    <property type="entry name" value="DNA/RNA_pol_sf"/>
</dbReference>
<feature type="binding site" evidence="1">
    <location>
        <position position="10"/>
    </location>
    <ligand>
        <name>Mg(2+)</name>
        <dbReference type="ChEBI" id="CHEBI:18420"/>
    </ligand>
</feature>
<keyword evidence="1" id="KW-0227">DNA damage</keyword>
<dbReference type="NCBIfam" id="NF002677">
    <property type="entry name" value="PRK02406.1"/>
    <property type="match status" value="1"/>
</dbReference>
<dbReference type="GO" id="GO:0006281">
    <property type="term" value="P:DNA repair"/>
    <property type="evidence" value="ECO:0007669"/>
    <property type="project" value="UniProtKB-UniRule"/>
</dbReference>
<comment type="catalytic activity">
    <reaction evidence="1">
        <text>DNA(n) + a 2'-deoxyribonucleoside 5'-triphosphate = DNA(n+1) + diphosphate</text>
        <dbReference type="Rhea" id="RHEA:22508"/>
        <dbReference type="Rhea" id="RHEA-COMP:17339"/>
        <dbReference type="Rhea" id="RHEA-COMP:17340"/>
        <dbReference type="ChEBI" id="CHEBI:33019"/>
        <dbReference type="ChEBI" id="CHEBI:61560"/>
        <dbReference type="ChEBI" id="CHEBI:173112"/>
        <dbReference type="EC" id="2.7.7.7"/>
    </reaction>
</comment>
<dbReference type="InterPro" id="IPR022880">
    <property type="entry name" value="DNApol_IV"/>
</dbReference>